<evidence type="ECO:0000313" key="1">
    <source>
        <dbReference type="EMBL" id="KAG0725737.1"/>
    </source>
</evidence>
<keyword evidence="2" id="KW-1185">Reference proteome</keyword>
<reference evidence="1" key="1">
    <citation type="submission" date="2020-07" db="EMBL/GenBank/DDBJ databases">
        <title>The High-quality genome of the commercially important snow crab, Chionoecetes opilio.</title>
        <authorList>
            <person name="Jeong J.-H."/>
            <person name="Ryu S."/>
        </authorList>
    </citation>
    <scope>NUCLEOTIDE SEQUENCE</scope>
    <source>
        <strain evidence="1">MADBK_172401_WGS</strain>
        <tissue evidence="1">Digestive gland</tissue>
    </source>
</reference>
<evidence type="ECO:0000313" key="2">
    <source>
        <dbReference type="Proteomes" id="UP000770661"/>
    </source>
</evidence>
<dbReference type="AlphaFoldDB" id="A0A8J4YEI0"/>
<organism evidence="1 2">
    <name type="scientific">Chionoecetes opilio</name>
    <name type="common">Atlantic snow crab</name>
    <name type="synonym">Cancer opilio</name>
    <dbReference type="NCBI Taxonomy" id="41210"/>
    <lineage>
        <taxon>Eukaryota</taxon>
        <taxon>Metazoa</taxon>
        <taxon>Ecdysozoa</taxon>
        <taxon>Arthropoda</taxon>
        <taxon>Crustacea</taxon>
        <taxon>Multicrustacea</taxon>
        <taxon>Malacostraca</taxon>
        <taxon>Eumalacostraca</taxon>
        <taxon>Eucarida</taxon>
        <taxon>Decapoda</taxon>
        <taxon>Pleocyemata</taxon>
        <taxon>Brachyura</taxon>
        <taxon>Eubrachyura</taxon>
        <taxon>Majoidea</taxon>
        <taxon>Majidae</taxon>
        <taxon>Chionoecetes</taxon>
    </lineage>
</organism>
<sequence length="203" mass="24311">MYGKWMKDSVKVERWTGELGMFVTGVMRHGSMAVCKKEINRRVEEKGKEEWLRGMSEKSTLEWYRRKDQPRYERFYDGGYGGDLLFRARTKSLEVNSRMYRWKNDGSKVCEMCVTGVDETVEHLMLECERYEYARTQMLEVVVGEVGVEEWREMRDRRVEMEYLLGLCAECRSDSRVIESVKEFLENSWRARRREHERQGAPQ</sequence>
<proteinExistence type="predicted"/>
<accession>A0A8J4YEI0</accession>
<dbReference type="EMBL" id="JACEEZ010005307">
    <property type="protein sequence ID" value="KAG0725737.1"/>
    <property type="molecule type" value="Genomic_DNA"/>
</dbReference>
<gene>
    <name evidence="1" type="ORF">GWK47_038027</name>
</gene>
<protein>
    <recommendedName>
        <fullName evidence="3">Reverse transcriptase</fullName>
    </recommendedName>
</protein>
<comment type="caution">
    <text evidence="1">The sequence shown here is derived from an EMBL/GenBank/DDBJ whole genome shotgun (WGS) entry which is preliminary data.</text>
</comment>
<evidence type="ECO:0008006" key="3">
    <source>
        <dbReference type="Google" id="ProtNLM"/>
    </source>
</evidence>
<dbReference type="OrthoDB" id="6364565at2759"/>
<name>A0A8J4YEI0_CHIOP</name>
<dbReference type="Proteomes" id="UP000770661">
    <property type="component" value="Unassembled WGS sequence"/>
</dbReference>